<evidence type="ECO:0000313" key="2">
    <source>
        <dbReference type="EMBL" id="ODM87876.1"/>
    </source>
</evidence>
<name>A0A1D2M4I0_ORCCI</name>
<protein>
    <submittedName>
        <fullName evidence="2">Uncharacterized protein</fullName>
    </submittedName>
</protein>
<proteinExistence type="predicted"/>
<keyword evidence="1" id="KW-0732">Signal</keyword>
<comment type="caution">
    <text evidence="2">The sequence shown here is derived from an EMBL/GenBank/DDBJ whole genome shotgun (WGS) entry which is preliminary data.</text>
</comment>
<dbReference type="Proteomes" id="UP000094527">
    <property type="component" value="Unassembled WGS sequence"/>
</dbReference>
<evidence type="ECO:0000313" key="3">
    <source>
        <dbReference type="Proteomes" id="UP000094527"/>
    </source>
</evidence>
<organism evidence="2 3">
    <name type="scientific">Orchesella cincta</name>
    <name type="common">Springtail</name>
    <name type="synonym">Podura cincta</name>
    <dbReference type="NCBI Taxonomy" id="48709"/>
    <lineage>
        <taxon>Eukaryota</taxon>
        <taxon>Metazoa</taxon>
        <taxon>Ecdysozoa</taxon>
        <taxon>Arthropoda</taxon>
        <taxon>Hexapoda</taxon>
        <taxon>Collembola</taxon>
        <taxon>Entomobryomorpha</taxon>
        <taxon>Entomobryoidea</taxon>
        <taxon>Orchesellidae</taxon>
        <taxon>Orchesellinae</taxon>
        <taxon>Orchesella</taxon>
    </lineage>
</organism>
<reference evidence="2 3" key="1">
    <citation type="journal article" date="2016" name="Genome Biol. Evol.">
        <title>Gene Family Evolution Reflects Adaptation to Soil Environmental Stressors in the Genome of the Collembolan Orchesella cincta.</title>
        <authorList>
            <person name="Faddeeva-Vakhrusheva A."/>
            <person name="Derks M.F."/>
            <person name="Anvar S.Y."/>
            <person name="Agamennone V."/>
            <person name="Suring W."/>
            <person name="Smit S."/>
            <person name="van Straalen N.M."/>
            <person name="Roelofs D."/>
        </authorList>
    </citation>
    <scope>NUCLEOTIDE SEQUENCE [LARGE SCALE GENOMIC DNA]</scope>
    <source>
        <tissue evidence="2">Mixed pool</tissue>
    </source>
</reference>
<sequence length="97" mass="11138">MAKISSRRMALWAILIAASPLLVSSADVNYGLQMFGKAGRGACWIEKLNKLPTKEIENIDEYWQNCETRLTIKDNEWDEMYQFYATQKSLKGASEEK</sequence>
<dbReference type="EMBL" id="LJIJ01004506">
    <property type="protein sequence ID" value="ODM87876.1"/>
    <property type="molecule type" value="Genomic_DNA"/>
</dbReference>
<feature type="signal peptide" evidence="1">
    <location>
        <begin position="1"/>
        <end position="25"/>
    </location>
</feature>
<keyword evidence="3" id="KW-1185">Reference proteome</keyword>
<accession>A0A1D2M4I0</accession>
<dbReference type="AlphaFoldDB" id="A0A1D2M4I0"/>
<gene>
    <name evidence="2" type="ORF">Ocin01_18806</name>
</gene>
<evidence type="ECO:0000256" key="1">
    <source>
        <dbReference type="SAM" id="SignalP"/>
    </source>
</evidence>
<feature type="chain" id="PRO_5008903456" evidence="1">
    <location>
        <begin position="26"/>
        <end position="97"/>
    </location>
</feature>